<gene>
    <name evidence="1 4" type="primary">sfsA</name>
    <name evidence="4" type="ORF">FHE72_01575</name>
</gene>
<dbReference type="PANTHER" id="PTHR30545">
    <property type="entry name" value="SUGAR FERMENTATION STIMULATION PROTEIN A"/>
    <property type="match status" value="1"/>
</dbReference>
<evidence type="ECO:0000313" key="4">
    <source>
        <dbReference type="EMBL" id="QHE59874.1"/>
    </source>
</evidence>
<dbReference type="AlphaFoldDB" id="A0A6I6UB04"/>
<name>A0A6I6UB04_9BACI</name>
<sequence length="247" mass="28137">MRDRDVLADISFHDTLVQAVFLERLNRFVLECELPSGSKEKVHLPDPGRLKDLLVPGGPIWLQESKDPRRKTRWSAVMTHDPVNDMYVSLNTQYPNRLVLEALQLEVLEELKGWGLEKAEYKVGGSRFDFLLKHKQNDEKLLLEVKSVTMVEDGMGEFPDAVTARGARHVEELTHLQMKGSYQTAVLFIAQRTDLRGITSAPEIDPHFARVMEEAARHGVRFFGRKCIVTPERISLSGSIPVYTEKD</sequence>
<dbReference type="Gene3D" id="2.40.50.580">
    <property type="match status" value="1"/>
</dbReference>
<dbReference type="HAMAP" id="MF_00095">
    <property type="entry name" value="SfsA"/>
    <property type="match status" value="1"/>
</dbReference>
<comment type="similarity">
    <text evidence="1">Belongs to the SfsA family.</text>
</comment>
<dbReference type="InterPro" id="IPR040452">
    <property type="entry name" value="SfsA_C"/>
</dbReference>
<evidence type="ECO:0000313" key="5">
    <source>
        <dbReference type="Proteomes" id="UP000465062"/>
    </source>
</evidence>
<dbReference type="InterPro" id="IPR005224">
    <property type="entry name" value="SfsA"/>
</dbReference>
<proteinExistence type="inferred from homology"/>
<dbReference type="RefSeq" id="WP_159361025.1">
    <property type="nucleotide sequence ID" value="NZ_CP047394.1"/>
</dbReference>
<dbReference type="Gene3D" id="3.40.1350.60">
    <property type="match status" value="1"/>
</dbReference>
<evidence type="ECO:0000256" key="1">
    <source>
        <dbReference type="HAMAP-Rule" id="MF_00095"/>
    </source>
</evidence>
<feature type="domain" description="SfsA N-terminal OB" evidence="3">
    <location>
        <begin position="22"/>
        <end position="88"/>
    </location>
</feature>
<dbReference type="InterPro" id="IPR041465">
    <property type="entry name" value="SfsA_N"/>
</dbReference>
<evidence type="ECO:0000259" key="3">
    <source>
        <dbReference type="Pfam" id="PF17746"/>
    </source>
</evidence>
<evidence type="ECO:0000259" key="2">
    <source>
        <dbReference type="Pfam" id="PF03749"/>
    </source>
</evidence>
<accession>A0A6I6UB04</accession>
<dbReference type="CDD" id="cd22359">
    <property type="entry name" value="SfsA-like_bacterial"/>
    <property type="match status" value="1"/>
</dbReference>
<reference evidence="4 5" key="1">
    <citation type="submission" date="2019-06" db="EMBL/GenBank/DDBJ databases">
        <title>An operon consisting of a P-type ATPase gene and a transcriptional regular gene given the different cadmium resistance in Bacillus vietamensis 151-6 and Bacillus marisflavi 151-25.</title>
        <authorList>
            <person name="Yu X."/>
        </authorList>
    </citation>
    <scope>NUCLEOTIDE SEQUENCE [LARGE SCALE GENOMIC DNA]</scope>
    <source>
        <strain evidence="4 5">151-6</strain>
    </source>
</reference>
<dbReference type="KEGG" id="bvq:FHE72_01575"/>
<dbReference type="Pfam" id="PF17746">
    <property type="entry name" value="SfsA_N"/>
    <property type="match status" value="1"/>
</dbReference>
<dbReference type="Proteomes" id="UP000465062">
    <property type="component" value="Chromosome"/>
</dbReference>
<dbReference type="NCBIfam" id="TIGR00230">
    <property type="entry name" value="sfsA"/>
    <property type="match status" value="1"/>
</dbReference>
<dbReference type="GO" id="GO:0003677">
    <property type="term" value="F:DNA binding"/>
    <property type="evidence" value="ECO:0007669"/>
    <property type="project" value="InterPro"/>
</dbReference>
<dbReference type="EMBL" id="CP047394">
    <property type="protein sequence ID" value="QHE59874.1"/>
    <property type="molecule type" value="Genomic_DNA"/>
</dbReference>
<dbReference type="PANTHER" id="PTHR30545:SF2">
    <property type="entry name" value="SUGAR FERMENTATION STIMULATION PROTEIN A"/>
    <property type="match status" value="1"/>
</dbReference>
<feature type="domain" description="Sugar fermentation stimulation protein C-terminal" evidence="2">
    <location>
        <begin position="93"/>
        <end position="232"/>
    </location>
</feature>
<protein>
    <recommendedName>
        <fullName evidence="1">Sugar fermentation stimulation protein homolog</fullName>
    </recommendedName>
</protein>
<dbReference type="Pfam" id="PF03749">
    <property type="entry name" value="SfsA"/>
    <property type="match status" value="1"/>
</dbReference>
<organism evidence="4 5">
    <name type="scientific">Rossellomorea vietnamensis</name>
    <dbReference type="NCBI Taxonomy" id="218284"/>
    <lineage>
        <taxon>Bacteria</taxon>
        <taxon>Bacillati</taxon>
        <taxon>Bacillota</taxon>
        <taxon>Bacilli</taxon>
        <taxon>Bacillales</taxon>
        <taxon>Bacillaceae</taxon>
        <taxon>Rossellomorea</taxon>
    </lineage>
</organism>